<proteinExistence type="predicted"/>
<dbReference type="Pfam" id="PF00249">
    <property type="entry name" value="Myb_DNA-binding"/>
    <property type="match status" value="2"/>
</dbReference>
<keyword evidence="2" id="KW-0677">Repeat</keyword>
<protein>
    <submittedName>
        <fullName evidence="8">Homeodomain transcription factor</fullName>
    </submittedName>
</protein>
<keyword evidence="4" id="KW-0539">Nucleus</keyword>
<feature type="region of interest" description="Disordered" evidence="5">
    <location>
        <begin position="117"/>
        <end position="146"/>
    </location>
</feature>
<dbReference type="InterPro" id="IPR017930">
    <property type="entry name" value="Myb_dom"/>
</dbReference>
<accession>A0AAV3QGX3</accession>
<dbReference type="InterPro" id="IPR015495">
    <property type="entry name" value="Myb_TF_plants"/>
</dbReference>
<dbReference type="PANTHER" id="PTHR10641:SF1290">
    <property type="entry name" value="MYB-RELATED PROTEIN 306-LIKE"/>
    <property type="match status" value="1"/>
</dbReference>
<feature type="compositionally biased region" description="Polar residues" evidence="5">
    <location>
        <begin position="262"/>
        <end position="279"/>
    </location>
</feature>
<gene>
    <name evidence="8" type="ORF">LIER_18600</name>
</gene>
<comment type="subcellular location">
    <subcellularLocation>
        <location evidence="1">Nucleus</location>
    </subcellularLocation>
</comment>
<evidence type="ECO:0000259" key="6">
    <source>
        <dbReference type="PROSITE" id="PS50090"/>
    </source>
</evidence>
<comment type="caution">
    <text evidence="8">The sequence shown here is derived from an EMBL/GenBank/DDBJ whole genome shotgun (WGS) entry which is preliminary data.</text>
</comment>
<feature type="domain" description="HTH myb-type" evidence="7">
    <location>
        <begin position="62"/>
        <end position="116"/>
    </location>
</feature>
<evidence type="ECO:0000259" key="7">
    <source>
        <dbReference type="PROSITE" id="PS51294"/>
    </source>
</evidence>
<evidence type="ECO:0000256" key="1">
    <source>
        <dbReference type="ARBA" id="ARBA00004123"/>
    </source>
</evidence>
<dbReference type="EMBL" id="BAABME010004485">
    <property type="protein sequence ID" value="GAA0162526.1"/>
    <property type="molecule type" value="Genomic_DNA"/>
</dbReference>
<sequence length="369" mass="40677">MGRPPCCDKIGVKKGPWTPEEDIMLVSYIQEHGPGNWRAVPTNTGLLRCSKSCRLRWTNYLRPGIRRGNFTEQEEKMIIHLQALLGNRWAAIASYLPQRTDNDIKNYWNTHLKKKLKRLQGSDETSNNSDGGSSESASPSSSVLKGQWEKRLQTDVHMAKQALNEALSIDKSNNFNHINNMNNTTNNNNTNFGVESKPMIPIMKPMIPIMNQHQPIHPSTSTPASYASSCDNIARLLQSWMKTPPKKSPQTASETTAQSSTNNPSGFTNSSPSEGTVSAATPEGGFDSLFSSFNNSAMATVDEAANFSSNNEHGFLHESKPSNNLDSQMPLSLLEKWLFDDNATGASVQGHGMDNLMDITTLGETANLF</sequence>
<feature type="domain" description="Myb-like" evidence="6">
    <location>
        <begin position="9"/>
        <end position="61"/>
    </location>
</feature>
<name>A0AAV3QGX3_LITER</name>
<evidence type="ECO:0000256" key="3">
    <source>
        <dbReference type="ARBA" id="ARBA00023125"/>
    </source>
</evidence>
<dbReference type="InterPro" id="IPR009057">
    <property type="entry name" value="Homeodomain-like_sf"/>
</dbReference>
<dbReference type="InterPro" id="IPR001005">
    <property type="entry name" value="SANT/Myb"/>
</dbReference>
<reference evidence="8 9" key="1">
    <citation type="submission" date="2024-01" db="EMBL/GenBank/DDBJ databases">
        <title>The complete chloroplast genome sequence of Lithospermum erythrorhizon: insights into the phylogenetic relationship among Boraginaceae species and the maternal lineages of purple gromwells.</title>
        <authorList>
            <person name="Okada T."/>
            <person name="Watanabe K."/>
        </authorList>
    </citation>
    <scope>NUCLEOTIDE SEQUENCE [LARGE SCALE GENOMIC DNA]</scope>
</reference>
<dbReference type="GO" id="GO:0005634">
    <property type="term" value="C:nucleus"/>
    <property type="evidence" value="ECO:0007669"/>
    <property type="project" value="UniProtKB-SubCell"/>
</dbReference>
<feature type="domain" description="Myb-like" evidence="6">
    <location>
        <begin position="62"/>
        <end position="112"/>
    </location>
</feature>
<dbReference type="FunFam" id="1.10.10.60:FF:000339">
    <property type="entry name" value="Transcription factor MYB30"/>
    <property type="match status" value="1"/>
</dbReference>
<evidence type="ECO:0000256" key="2">
    <source>
        <dbReference type="ARBA" id="ARBA00022737"/>
    </source>
</evidence>
<dbReference type="CDD" id="cd00167">
    <property type="entry name" value="SANT"/>
    <property type="match status" value="2"/>
</dbReference>
<feature type="compositionally biased region" description="Low complexity" evidence="5">
    <location>
        <begin position="248"/>
        <end position="261"/>
    </location>
</feature>
<dbReference type="PROSITE" id="PS50090">
    <property type="entry name" value="MYB_LIKE"/>
    <property type="match status" value="2"/>
</dbReference>
<feature type="compositionally biased region" description="Low complexity" evidence="5">
    <location>
        <begin position="122"/>
        <end position="142"/>
    </location>
</feature>
<dbReference type="PROSITE" id="PS51294">
    <property type="entry name" value="HTH_MYB"/>
    <property type="match status" value="2"/>
</dbReference>
<dbReference type="SUPFAM" id="SSF46689">
    <property type="entry name" value="Homeodomain-like"/>
    <property type="match status" value="1"/>
</dbReference>
<dbReference type="Gene3D" id="1.10.10.60">
    <property type="entry name" value="Homeodomain-like"/>
    <property type="match status" value="2"/>
</dbReference>
<evidence type="ECO:0000256" key="4">
    <source>
        <dbReference type="ARBA" id="ARBA00023242"/>
    </source>
</evidence>
<evidence type="ECO:0000256" key="5">
    <source>
        <dbReference type="SAM" id="MobiDB-lite"/>
    </source>
</evidence>
<dbReference type="FunFam" id="1.10.10.60:FF:000001">
    <property type="entry name" value="MYB-related transcription factor"/>
    <property type="match status" value="1"/>
</dbReference>
<feature type="domain" description="HTH myb-type" evidence="7">
    <location>
        <begin position="9"/>
        <end position="61"/>
    </location>
</feature>
<dbReference type="GO" id="GO:0009733">
    <property type="term" value="P:response to auxin"/>
    <property type="evidence" value="ECO:0007669"/>
    <property type="project" value="TreeGrafter"/>
</dbReference>
<keyword evidence="8" id="KW-0371">Homeobox</keyword>
<feature type="region of interest" description="Disordered" evidence="5">
    <location>
        <begin position="243"/>
        <end position="283"/>
    </location>
</feature>
<dbReference type="Proteomes" id="UP001454036">
    <property type="component" value="Unassembled WGS sequence"/>
</dbReference>
<evidence type="ECO:0000313" key="9">
    <source>
        <dbReference type="Proteomes" id="UP001454036"/>
    </source>
</evidence>
<dbReference type="GO" id="GO:0003677">
    <property type="term" value="F:DNA binding"/>
    <property type="evidence" value="ECO:0007669"/>
    <property type="project" value="UniProtKB-KW"/>
</dbReference>
<organism evidence="8 9">
    <name type="scientific">Lithospermum erythrorhizon</name>
    <name type="common">Purple gromwell</name>
    <name type="synonym">Lithospermum officinale var. erythrorhizon</name>
    <dbReference type="NCBI Taxonomy" id="34254"/>
    <lineage>
        <taxon>Eukaryota</taxon>
        <taxon>Viridiplantae</taxon>
        <taxon>Streptophyta</taxon>
        <taxon>Embryophyta</taxon>
        <taxon>Tracheophyta</taxon>
        <taxon>Spermatophyta</taxon>
        <taxon>Magnoliopsida</taxon>
        <taxon>eudicotyledons</taxon>
        <taxon>Gunneridae</taxon>
        <taxon>Pentapetalae</taxon>
        <taxon>asterids</taxon>
        <taxon>lamiids</taxon>
        <taxon>Boraginales</taxon>
        <taxon>Boraginaceae</taxon>
        <taxon>Boraginoideae</taxon>
        <taxon>Lithospermeae</taxon>
        <taxon>Lithospermum</taxon>
    </lineage>
</organism>
<dbReference type="PANTHER" id="PTHR10641">
    <property type="entry name" value="MYB FAMILY TRANSCRIPTION FACTOR"/>
    <property type="match status" value="1"/>
</dbReference>
<keyword evidence="3 8" id="KW-0238">DNA-binding</keyword>
<dbReference type="AlphaFoldDB" id="A0AAV3QGX3"/>
<keyword evidence="9" id="KW-1185">Reference proteome</keyword>
<evidence type="ECO:0000313" key="8">
    <source>
        <dbReference type="EMBL" id="GAA0162526.1"/>
    </source>
</evidence>
<dbReference type="SMART" id="SM00717">
    <property type="entry name" value="SANT"/>
    <property type="match status" value="2"/>
</dbReference>